<evidence type="ECO:0000259" key="2">
    <source>
        <dbReference type="Pfam" id="PF13683"/>
    </source>
</evidence>
<dbReference type="Pfam" id="PF13683">
    <property type="entry name" value="rve_3"/>
    <property type="match status" value="1"/>
</dbReference>
<dbReference type="EMBL" id="LJYG01000026">
    <property type="protein sequence ID" value="KRQ16361.1"/>
    <property type="molecule type" value="Genomic_DNA"/>
</dbReference>
<dbReference type="PANTHER" id="PTHR47515">
    <property type="entry name" value="LOW CALCIUM RESPONSE LOCUS PROTEIN T"/>
    <property type="match status" value="1"/>
</dbReference>
<evidence type="ECO:0000256" key="1">
    <source>
        <dbReference type="SAM" id="MobiDB-lite"/>
    </source>
</evidence>
<dbReference type="AlphaFoldDB" id="A0A0R3E2D7"/>
<dbReference type="SUPFAM" id="SSF53098">
    <property type="entry name" value="Ribonuclease H-like"/>
    <property type="match status" value="1"/>
</dbReference>
<dbReference type="InterPro" id="IPR001584">
    <property type="entry name" value="Integrase_cat-core"/>
</dbReference>
<protein>
    <submittedName>
        <fullName evidence="3">Integrase</fullName>
    </submittedName>
</protein>
<organism evidence="3 4">
    <name type="scientific">Bradyrhizobium manausense</name>
    <dbReference type="NCBI Taxonomy" id="989370"/>
    <lineage>
        <taxon>Bacteria</taxon>
        <taxon>Pseudomonadati</taxon>
        <taxon>Pseudomonadota</taxon>
        <taxon>Alphaproteobacteria</taxon>
        <taxon>Hyphomicrobiales</taxon>
        <taxon>Nitrobacteraceae</taxon>
        <taxon>Bradyrhizobium</taxon>
    </lineage>
</organism>
<keyword evidence="4" id="KW-1185">Reference proteome</keyword>
<name>A0A0R3E2D7_9BRAD</name>
<reference evidence="3 4" key="1">
    <citation type="submission" date="2015-09" db="EMBL/GenBank/DDBJ databases">
        <title>Draft Genome Sequence of Bradyrhizobium manausense Strain BR 3351T, a Novel Symbiotic Nitrogen-Fixing Alphaproteobacterium Isolated from Brazilian Amazon Rain Forest.</title>
        <authorList>
            <person name="De Araujo J.L."/>
            <person name="Zilli J.E."/>
        </authorList>
    </citation>
    <scope>NUCLEOTIDE SEQUENCE [LARGE SCALE GENOMIC DNA]</scope>
    <source>
        <strain evidence="3 4">BR3351</strain>
    </source>
</reference>
<dbReference type="GO" id="GO:0015074">
    <property type="term" value="P:DNA integration"/>
    <property type="evidence" value="ECO:0007669"/>
    <property type="project" value="InterPro"/>
</dbReference>
<evidence type="ECO:0000313" key="3">
    <source>
        <dbReference type="EMBL" id="KRQ16361.1"/>
    </source>
</evidence>
<proteinExistence type="predicted"/>
<feature type="region of interest" description="Disordered" evidence="1">
    <location>
        <begin position="63"/>
        <end position="85"/>
    </location>
</feature>
<gene>
    <name evidence="3" type="ORF">AOQ71_05190</name>
</gene>
<dbReference type="PANTHER" id="PTHR47515:SF1">
    <property type="entry name" value="BLR2054 PROTEIN"/>
    <property type="match status" value="1"/>
</dbReference>
<accession>A0A0R3E2D7</accession>
<dbReference type="Proteomes" id="UP000051936">
    <property type="component" value="Unassembled WGS sequence"/>
</dbReference>
<dbReference type="STRING" id="989370.AOQ71_05190"/>
<sequence>MRDELLNETLFFELDDARAKIANWVADYNFQRPHSSLKYLTPAAYAAHLTATDDRLRNPDQLRRSSVAPPALLGVKNPETLTATG</sequence>
<comment type="caution">
    <text evidence="3">The sequence shown here is derived from an EMBL/GenBank/DDBJ whole genome shotgun (WGS) entry which is preliminary data.</text>
</comment>
<evidence type="ECO:0000313" key="4">
    <source>
        <dbReference type="Proteomes" id="UP000051936"/>
    </source>
</evidence>
<feature type="domain" description="Integrase catalytic" evidence="2">
    <location>
        <begin position="1"/>
        <end position="42"/>
    </location>
</feature>
<dbReference type="InterPro" id="IPR012337">
    <property type="entry name" value="RNaseH-like_sf"/>
</dbReference>